<proteinExistence type="predicted"/>
<evidence type="ECO:0000256" key="1">
    <source>
        <dbReference type="SAM" id="Phobius"/>
    </source>
</evidence>
<dbReference type="Pfam" id="PF01823">
    <property type="entry name" value="MACPF"/>
    <property type="match status" value="1"/>
</dbReference>
<dbReference type="EMBL" id="JANTQA010000070">
    <property type="protein sequence ID" value="KAJ3425183.1"/>
    <property type="molecule type" value="Genomic_DNA"/>
</dbReference>
<dbReference type="PROSITE" id="PS51412">
    <property type="entry name" value="MACPF_2"/>
    <property type="match status" value="1"/>
</dbReference>
<reference evidence="4" key="1">
    <citation type="submission" date="2022-08" db="EMBL/GenBank/DDBJ databases">
        <title>Novel sulphate-reducing endosymbionts in the free-living metamonad Anaeramoeba.</title>
        <authorList>
            <person name="Jerlstrom-Hultqvist J."/>
            <person name="Cepicka I."/>
            <person name="Gallot-Lavallee L."/>
            <person name="Salas-Leiva D."/>
            <person name="Curtis B.A."/>
            <person name="Zahonova K."/>
            <person name="Pipaliya S."/>
            <person name="Dacks J."/>
            <person name="Roger A.J."/>
        </authorList>
    </citation>
    <scope>NUCLEOTIDE SEQUENCE</scope>
    <source>
        <strain evidence="4">Busselton2</strain>
    </source>
</reference>
<keyword evidence="1" id="KW-0812">Transmembrane</keyword>
<keyword evidence="2" id="KW-0732">Signal</keyword>
<keyword evidence="1" id="KW-0472">Membrane</keyword>
<feature type="chain" id="PRO_5043597087" description="MACPF domain-containing protein" evidence="2">
    <location>
        <begin position="24"/>
        <end position="715"/>
    </location>
</feature>
<dbReference type="InterPro" id="IPR020864">
    <property type="entry name" value="MACPF"/>
</dbReference>
<feature type="signal peptide" evidence="2">
    <location>
        <begin position="1"/>
        <end position="23"/>
    </location>
</feature>
<evidence type="ECO:0000313" key="4">
    <source>
        <dbReference type="EMBL" id="KAJ3425183.1"/>
    </source>
</evidence>
<evidence type="ECO:0000256" key="2">
    <source>
        <dbReference type="SAM" id="SignalP"/>
    </source>
</evidence>
<dbReference type="AlphaFoldDB" id="A0AAV7Y5Y4"/>
<feature type="domain" description="MACPF" evidence="3">
    <location>
        <begin position="49"/>
        <end position="355"/>
    </location>
</feature>
<accession>A0AAV7Y5Y4</accession>
<keyword evidence="1" id="KW-1133">Transmembrane helix</keyword>
<evidence type="ECO:0000259" key="3">
    <source>
        <dbReference type="PROSITE" id="PS51412"/>
    </source>
</evidence>
<comment type="caution">
    <text evidence="4">The sequence shown here is derived from an EMBL/GenBank/DDBJ whole genome shotgun (WGS) entry which is preliminary data.</text>
</comment>
<name>A0AAV7Y5Y4_9EUKA</name>
<organism evidence="4 5">
    <name type="scientific">Anaeramoeba flamelloides</name>
    <dbReference type="NCBI Taxonomy" id="1746091"/>
    <lineage>
        <taxon>Eukaryota</taxon>
        <taxon>Metamonada</taxon>
        <taxon>Anaeramoebidae</taxon>
        <taxon>Anaeramoeba</taxon>
    </lineage>
</organism>
<protein>
    <recommendedName>
        <fullName evidence="3">MACPF domain-containing protein</fullName>
    </recommendedName>
</protein>
<sequence length="715" mass="83078">MKYFVTFFLFCVLITNTFQSSDSYEPELKTRNHASLHDNGIYQYQSQQTKSKQIASQKTTAKGIREIGLGYNPFKDENKMAVWVIEETDDLPIGVIVYQTPKSQLSMQTEITEHLVNITTHKHIHLHASGRYKFIKAKFSGDYDSFHNHLTKSSYKMAHTQANIHLYTLQSQIEMMTFTPSFTKSINEILWCLEKNTTRSRQLATYKTDQLLNFYGTHVRTKVVMGGTCNKYDFIDTNEWSDYEKTQFSASVKVSFAIFFSIKGSYEVDHTVYEKYLKSNKNTQVYVTGGLPWSSNETYNEWAETLFLNPIPVDYYHYPISYVLRAEQFEYTNREVFRELIKLIEKRTMKNVVQNTHYGCMDPKNPNFDFIANVDDPKRCAFNLTENFGGVFQVSNYPYFQLKNELTQNYSCPEDYKAYPIQDPVSHTVWCHRRFWHWDLKYKCYNGEDINSQLYVCLNQGGSKKGMYFGGAYTNKVHNRYTNGFSCPDGYYDRFAPFDSNDKTKGIHFCTAPYDSGDINMGLHVGGFFSGFKPNPFTKKFVCPNGYKRVTLGFSFYSEEFVYCVGIHDFDGELMYIPPGYGHDIPSLVDYYWLEKEQYYLVVNISVPESYEEQYHSLSEFLNATYHNKATDAWNLIDDDKKNLVENNQDKNDNTKKTTSNSHHSNSAIVVLSLCLGLMSIAFAVLLFVTKKKQNEKNDPEKRRILYTNSGTGED</sequence>
<gene>
    <name evidence="4" type="ORF">M0812_27618</name>
</gene>
<dbReference type="Proteomes" id="UP001146793">
    <property type="component" value="Unassembled WGS sequence"/>
</dbReference>
<feature type="transmembrane region" description="Helical" evidence="1">
    <location>
        <begin position="668"/>
        <end position="689"/>
    </location>
</feature>
<evidence type="ECO:0000313" key="5">
    <source>
        <dbReference type="Proteomes" id="UP001146793"/>
    </source>
</evidence>